<evidence type="ECO:0000256" key="9">
    <source>
        <dbReference type="SAM" id="MobiDB-lite"/>
    </source>
</evidence>
<dbReference type="Pfam" id="PF00135">
    <property type="entry name" value="COesterase"/>
    <property type="match status" value="1"/>
</dbReference>
<evidence type="ECO:0000259" key="11">
    <source>
        <dbReference type="Pfam" id="PF17906"/>
    </source>
</evidence>
<dbReference type="Proteomes" id="UP001235939">
    <property type="component" value="Chromosome 16"/>
</dbReference>
<keyword evidence="13" id="KW-1185">Reference proteome</keyword>
<evidence type="ECO:0000256" key="7">
    <source>
        <dbReference type="ARBA" id="ARBA00023180"/>
    </source>
</evidence>
<evidence type="ECO:0000256" key="5">
    <source>
        <dbReference type="ARBA" id="ARBA00022867"/>
    </source>
</evidence>
<gene>
    <name evidence="12" type="ORF">LAZ67_16001073</name>
</gene>
<keyword evidence="7" id="KW-0325">Glycoprotein</keyword>
<sequence>MEDQRICIKFCVKNGFKGAEIFWMLQTAYVDAVMSRKRVFEWYKRFKEGREETADNEPSGRPSTSTTPEKVDKVLELVREYQRITVREVAEEAGISFGSTQSIMKDILGVRRLNAVLVPKDLTFDQKNARKKRASLNLEATTDDPELLKRVITGDETWIYGFDSETTKQASEWRFKNEPRPKKARKAPSKDHSTSVFPQPPYSPDLASCDFFLFGVRKGQKFQSIEEIKVESKKAMKAIPKTDYQRCFADWKKMWLKCIAANGELMILLIGTFLVSAKEVLSQTVRVLPGTKAIVLGKRHNVNGKLLDVFLSIPYARPPVGKLRYREPQPIPMISQVIEAYEFPPSCIQKLFNPEDHVTKRMSEDCLYLNIWTPSKRKYRAVMVFFHGGAFVEGSSDLYANNPQFLAARNDIVVVTFNYRLGSLGFLDLESKDAEGNQGLLDQLLALNWIYQYIEGFGGDSLKITLYGVSSGAMSIGFHLNIPQNQNIFKRVFLQSGTPNSGYFEILKRQKEMAMDFYLRGLGCKSDTPVMIECAETKSLKEIAMGEKVASVINQIGTFGPSFKSRYIPIRSIIDFNQKRVLRKPMLIGITKDEASFTLPFLKRYFMRANLTKKAAIVHMQQFLGIERGKGFKYIANHYLENVKEYDNRKYARAFKELIADLFFRCPSYYFANMMASKNIPVYFYYFAYQSRYKAENVATRYLGAAHGEEQQYFLGLPQRNFINYTEEEYSFAETMMQFMGNFVKYGTPWESHWYPYIRPTSSQPYTVDIESDTIAELNPKYYKVRKLPHTQRCTSIWRKFFYPSHTSIKSDKWEDS</sequence>
<dbReference type="Gene3D" id="1.10.10.1450">
    <property type="match status" value="1"/>
</dbReference>
<protein>
    <recommendedName>
        <fullName evidence="2">acetylcholinesterase</fullName>
        <ecNumber evidence="2">3.1.1.7</ecNumber>
    </recommendedName>
</protein>
<evidence type="ECO:0000259" key="10">
    <source>
        <dbReference type="Pfam" id="PF00135"/>
    </source>
</evidence>
<reference evidence="12 13" key="1">
    <citation type="submission" date="2022-01" db="EMBL/GenBank/DDBJ databases">
        <title>A chromosomal length assembly of Cordylochernes scorpioides.</title>
        <authorList>
            <person name="Zeh D."/>
            <person name="Zeh J."/>
        </authorList>
    </citation>
    <scope>NUCLEOTIDE SEQUENCE [LARGE SCALE GENOMIC DNA]</scope>
    <source>
        <strain evidence="12">IN4F17</strain>
        <tissue evidence="12">Whole Body</tissue>
    </source>
</reference>
<dbReference type="InterPro" id="IPR029058">
    <property type="entry name" value="AB_hydrolase_fold"/>
</dbReference>
<comment type="catalytic activity">
    <reaction evidence="8">
        <text>acetylcholine + H2O = choline + acetate + H(+)</text>
        <dbReference type="Rhea" id="RHEA:17561"/>
        <dbReference type="ChEBI" id="CHEBI:15354"/>
        <dbReference type="ChEBI" id="CHEBI:15355"/>
        <dbReference type="ChEBI" id="CHEBI:15377"/>
        <dbReference type="ChEBI" id="CHEBI:15378"/>
        <dbReference type="ChEBI" id="CHEBI:30089"/>
        <dbReference type="EC" id="3.1.1.7"/>
    </reaction>
</comment>
<dbReference type="PROSITE" id="PS00941">
    <property type="entry name" value="CARBOXYLESTERASE_B_2"/>
    <property type="match status" value="1"/>
</dbReference>
<evidence type="ECO:0000256" key="6">
    <source>
        <dbReference type="ARBA" id="ARBA00023157"/>
    </source>
</evidence>
<dbReference type="InterPro" id="IPR019826">
    <property type="entry name" value="Carboxylesterase_B_AS"/>
</dbReference>
<evidence type="ECO:0000256" key="4">
    <source>
        <dbReference type="ARBA" id="ARBA00022801"/>
    </source>
</evidence>
<evidence type="ECO:0000256" key="2">
    <source>
        <dbReference type="ARBA" id="ARBA00013276"/>
    </source>
</evidence>
<dbReference type="InterPro" id="IPR036397">
    <property type="entry name" value="RNaseH_sf"/>
</dbReference>
<dbReference type="Gene3D" id="3.40.50.1820">
    <property type="entry name" value="alpha/beta hydrolase"/>
    <property type="match status" value="1"/>
</dbReference>
<feature type="region of interest" description="Disordered" evidence="9">
    <location>
        <begin position="171"/>
        <end position="197"/>
    </location>
</feature>
<dbReference type="InterPro" id="IPR002018">
    <property type="entry name" value="CarbesteraseB"/>
</dbReference>
<dbReference type="PANTHER" id="PTHR43918:SF4">
    <property type="entry name" value="CARBOXYLIC ESTER HYDROLASE"/>
    <property type="match status" value="1"/>
</dbReference>
<evidence type="ECO:0000313" key="13">
    <source>
        <dbReference type="Proteomes" id="UP001235939"/>
    </source>
</evidence>
<dbReference type="Pfam" id="PF17906">
    <property type="entry name" value="HTH_48"/>
    <property type="match status" value="1"/>
</dbReference>
<feature type="compositionally biased region" description="Basic and acidic residues" evidence="9">
    <location>
        <begin position="171"/>
        <end position="181"/>
    </location>
</feature>
<evidence type="ECO:0000256" key="8">
    <source>
        <dbReference type="ARBA" id="ARBA00048484"/>
    </source>
</evidence>
<dbReference type="PRINTS" id="PR00878">
    <property type="entry name" value="CHOLNESTRASE"/>
</dbReference>
<organism evidence="12 13">
    <name type="scientific">Cordylochernes scorpioides</name>
    <dbReference type="NCBI Taxonomy" id="51811"/>
    <lineage>
        <taxon>Eukaryota</taxon>
        <taxon>Metazoa</taxon>
        <taxon>Ecdysozoa</taxon>
        <taxon>Arthropoda</taxon>
        <taxon>Chelicerata</taxon>
        <taxon>Arachnida</taxon>
        <taxon>Pseudoscorpiones</taxon>
        <taxon>Cheliferoidea</taxon>
        <taxon>Chernetidae</taxon>
        <taxon>Cordylochernes</taxon>
    </lineage>
</organism>
<dbReference type="InterPro" id="IPR000997">
    <property type="entry name" value="Cholinesterase"/>
</dbReference>
<feature type="domain" description="Mos1 transposase HTH" evidence="11">
    <location>
        <begin position="5"/>
        <end position="49"/>
    </location>
</feature>
<dbReference type="PANTHER" id="PTHR43918">
    <property type="entry name" value="ACETYLCHOLINESTERASE"/>
    <property type="match status" value="1"/>
</dbReference>
<feature type="domain" description="Carboxylesterase type B" evidence="10">
    <location>
        <begin position="294"/>
        <end position="772"/>
    </location>
</feature>
<keyword evidence="4" id="KW-0378">Hydrolase</keyword>
<accession>A0ABY6LCA5</accession>
<keyword evidence="3" id="KW-0719">Serine esterase</keyword>
<name>A0ABY6LCA5_9ARAC</name>
<dbReference type="SUPFAM" id="SSF53474">
    <property type="entry name" value="alpha/beta-Hydrolases"/>
    <property type="match status" value="1"/>
</dbReference>
<dbReference type="InterPro" id="IPR019819">
    <property type="entry name" value="Carboxylesterase_B_CS"/>
</dbReference>
<proteinExistence type="inferred from homology"/>
<evidence type="ECO:0000256" key="3">
    <source>
        <dbReference type="ARBA" id="ARBA00022487"/>
    </source>
</evidence>
<dbReference type="PROSITE" id="PS00122">
    <property type="entry name" value="CARBOXYLESTERASE_B_1"/>
    <property type="match status" value="1"/>
</dbReference>
<dbReference type="Gene3D" id="3.30.420.10">
    <property type="entry name" value="Ribonuclease H-like superfamily/Ribonuclease H"/>
    <property type="match status" value="2"/>
</dbReference>
<dbReference type="InterPro" id="IPR050654">
    <property type="entry name" value="AChE-related_enzymes"/>
</dbReference>
<dbReference type="EMBL" id="CP092878">
    <property type="protein sequence ID" value="UYV78364.1"/>
    <property type="molecule type" value="Genomic_DNA"/>
</dbReference>
<keyword evidence="5" id="KW-0531">Neurotransmitter degradation</keyword>
<evidence type="ECO:0000256" key="1">
    <source>
        <dbReference type="ARBA" id="ARBA00005964"/>
    </source>
</evidence>
<keyword evidence="6" id="KW-1015">Disulfide bond</keyword>
<dbReference type="EC" id="3.1.1.7" evidence="2"/>
<comment type="similarity">
    <text evidence="1">Belongs to the type-B carboxylesterase/lipase family.</text>
</comment>
<dbReference type="InterPro" id="IPR041426">
    <property type="entry name" value="Mos1_HTH"/>
</dbReference>
<evidence type="ECO:0000313" key="12">
    <source>
        <dbReference type="EMBL" id="UYV78364.1"/>
    </source>
</evidence>